<feature type="region of interest" description="Disordered" evidence="1">
    <location>
        <begin position="18"/>
        <end position="39"/>
    </location>
</feature>
<evidence type="ECO:0000313" key="3">
    <source>
        <dbReference type="Proteomes" id="UP000541444"/>
    </source>
</evidence>
<gene>
    <name evidence="2" type="ORF">GIB67_034019</name>
</gene>
<feature type="compositionally biased region" description="Polar residues" evidence="1">
    <location>
        <begin position="18"/>
        <end position="30"/>
    </location>
</feature>
<dbReference type="Proteomes" id="UP000541444">
    <property type="component" value="Unassembled WGS sequence"/>
</dbReference>
<dbReference type="AlphaFoldDB" id="A0A7J7M685"/>
<organism evidence="2 3">
    <name type="scientific">Kingdonia uniflora</name>
    <dbReference type="NCBI Taxonomy" id="39325"/>
    <lineage>
        <taxon>Eukaryota</taxon>
        <taxon>Viridiplantae</taxon>
        <taxon>Streptophyta</taxon>
        <taxon>Embryophyta</taxon>
        <taxon>Tracheophyta</taxon>
        <taxon>Spermatophyta</taxon>
        <taxon>Magnoliopsida</taxon>
        <taxon>Ranunculales</taxon>
        <taxon>Circaeasteraceae</taxon>
        <taxon>Kingdonia</taxon>
    </lineage>
</organism>
<evidence type="ECO:0000313" key="2">
    <source>
        <dbReference type="EMBL" id="KAF6150320.1"/>
    </source>
</evidence>
<dbReference type="EMBL" id="JACGCM010001747">
    <property type="protein sequence ID" value="KAF6150320.1"/>
    <property type="molecule type" value="Genomic_DNA"/>
</dbReference>
<sequence length="98" mass="11207">MVLALIRDLIQIEERRTTCNARQNQNPTHSKNGHDRELEVKGINSHNLESLKLWVDGGGRERDGEESGRNTVEVLTMFSLNSKAKANMLWYTQVKLSK</sequence>
<proteinExistence type="predicted"/>
<evidence type="ECO:0000256" key="1">
    <source>
        <dbReference type="SAM" id="MobiDB-lite"/>
    </source>
</evidence>
<reference evidence="2 3" key="1">
    <citation type="journal article" date="2020" name="IScience">
        <title>Genome Sequencing of the Endangered Kingdonia uniflora (Circaeasteraceae, Ranunculales) Reveals Potential Mechanisms of Evolutionary Specialization.</title>
        <authorList>
            <person name="Sun Y."/>
            <person name="Deng T."/>
            <person name="Zhang A."/>
            <person name="Moore M.J."/>
            <person name="Landis J.B."/>
            <person name="Lin N."/>
            <person name="Zhang H."/>
            <person name="Zhang X."/>
            <person name="Huang J."/>
            <person name="Zhang X."/>
            <person name="Sun H."/>
            <person name="Wang H."/>
        </authorList>
    </citation>
    <scope>NUCLEOTIDE SEQUENCE [LARGE SCALE GENOMIC DNA]</scope>
    <source>
        <strain evidence="2">TB1705</strain>
        <tissue evidence="2">Leaf</tissue>
    </source>
</reference>
<keyword evidence="3" id="KW-1185">Reference proteome</keyword>
<comment type="caution">
    <text evidence="2">The sequence shown here is derived from an EMBL/GenBank/DDBJ whole genome shotgun (WGS) entry which is preliminary data.</text>
</comment>
<accession>A0A7J7M685</accession>
<protein>
    <submittedName>
        <fullName evidence="2">Uncharacterized protein</fullName>
    </submittedName>
</protein>
<name>A0A7J7M685_9MAGN</name>